<dbReference type="PROSITE" id="PS51007">
    <property type="entry name" value="CYTC"/>
    <property type="match status" value="1"/>
</dbReference>
<evidence type="ECO:0000256" key="5">
    <source>
        <dbReference type="SAM" id="SignalP"/>
    </source>
</evidence>
<keyword evidence="3 4" id="KW-0408">Iron</keyword>
<evidence type="ECO:0000256" key="1">
    <source>
        <dbReference type="ARBA" id="ARBA00022617"/>
    </source>
</evidence>
<dbReference type="EMBL" id="UGHJ01000001">
    <property type="protein sequence ID" value="STO68333.1"/>
    <property type="molecule type" value="Genomic_DNA"/>
</dbReference>
<keyword evidence="1 4" id="KW-0349">Heme</keyword>
<dbReference type="Proteomes" id="UP000254496">
    <property type="component" value="Unassembled WGS sequence"/>
</dbReference>
<name>A0AB38H9D1_9PAST</name>
<dbReference type="GO" id="GO:0046872">
    <property type="term" value="F:metal ion binding"/>
    <property type="evidence" value="ECO:0007669"/>
    <property type="project" value="UniProtKB-KW"/>
</dbReference>
<organism evidence="7 8">
    <name type="scientific">Canicola haemoglobinophilus</name>
    <dbReference type="NCBI Taxonomy" id="733"/>
    <lineage>
        <taxon>Bacteria</taxon>
        <taxon>Pseudomonadati</taxon>
        <taxon>Pseudomonadota</taxon>
        <taxon>Gammaproteobacteria</taxon>
        <taxon>Pasteurellales</taxon>
        <taxon>Pasteurellaceae</taxon>
        <taxon>Canicola</taxon>
    </lineage>
</organism>
<evidence type="ECO:0000256" key="3">
    <source>
        <dbReference type="ARBA" id="ARBA00023004"/>
    </source>
</evidence>
<dbReference type="PANTHER" id="PTHR33751:SF1">
    <property type="entry name" value="CBB3-TYPE CYTOCHROME C OXIDASE SUBUNIT FIXP"/>
    <property type="match status" value="1"/>
</dbReference>
<feature type="chain" id="PRO_5044228665" evidence="5">
    <location>
        <begin position="34"/>
        <end position="113"/>
    </location>
</feature>
<dbReference type="GO" id="GO:0009055">
    <property type="term" value="F:electron transfer activity"/>
    <property type="evidence" value="ECO:0007669"/>
    <property type="project" value="InterPro"/>
</dbReference>
<feature type="signal peptide" evidence="5">
    <location>
        <begin position="1"/>
        <end position="33"/>
    </location>
</feature>
<keyword evidence="5" id="KW-0732">Signal</keyword>
<accession>A0AB38H9D1</accession>
<gene>
    <name evidence="7" type="ORF">NCTC8540_00822</name>
</gene>
<dbReference type="GO" id="GO:0020037">
    <property type="term" value="F:heme binding"/>
    <property type="evidence" value="ECO:0007669"/>
    <property type="project" value="InterPro"/>
</dbReference>
<reference evidence="7 8" key="1">
    <citation type="submission" date="2018-06" db="EMBL/GenBank/DDBJ databases">
        <authorList>
            <consortium name="Pathogen Informatics"/>
            <person name="Doyle S."/>
        </authorList>
    </citation>
    <scope>NUCLEOTIDE SEQUENCE [LARGE SCALE GENOMIC DNA]</scope>
    <source>
        <strain evidence="7 8">NCTC8540</strain>
    </source>
</reference>
<keyword evidence="2 4" id="KW-0479">Metal-binding</keyword>
<dbReference type="Pfam" id="PF13442">
    <property type="entry name" value="Cytochrome_CBB3"/>
    <property type="match status" value="1"/>
</dbReference>
<sequence length="113" mass="12741">MNYLRVNLMKKQKKIFYFGALLSVSLFSTMVSAADIEAGKRTFNQNCALCHGKQADKSALNQSAIIKNLKKEEIITALQERKAGNIKRAGNMPKSRLSEQDMENIAEYLQTLK</sequence>
<evidence type="ECO:0000313" key="8">
    <source>
        <dbReference type="Proteomes" id="UP000254496"/>
    </source>
</evidence>
<dbReference type="Gene3D" id="1.10.760.10">
    <property type="entry name" value="Cytochrome c-like domain"/>
    <property type="match status" value="1"/>
</dbReference>
<evidence type="ECO:0000313" key="7">
    <source>
        <dbReference type="EMBL" id="STO68333.1"/>
    </source>
</evidence>
<dbReference type="AlphaFoldDB" id="A0AB38H9D1"/>
<comment type="caution">
    <text evidence="7">The sequence shown here is derived from an EMBL/GenBank/DDBJ whole genome shotgun (WGS) entry which is preliminary data.</text>
</comment>
<evidence type="ECO:0000259" key="6">
    <source>
        <dbReference type="PROSITE" id="PS51007"/>
    </source>
</evidence>
<evidence type="ECO:0000256" key="2">
    <source>
        <dbReference type="ARBA" id="ARBA00022723"/>
    </source>
</evidence>
<dbReference type="PANTHER" id="PTHR33751">
    <property type="entry name" value="CBB3-TYPE CYTOCHROME C OXIDASE SUBUNIT FIXP"/>
    <property type="match status" value="1"/>
</dbReference>
<dbReference type="InterPro" id="IPR009056">
    <property type="entry name" value="Cyt_c-like_dom"/>
</dbReference>
<protein>
    <submittedName>
        <fullName evidence="7">Cytochrome c-554(547)</fullName>
    </submittedName>
</protein>
<dbReference type="InterPro" id="IPR036909">
    <property type="entry name" value="Cyt_c-like_dom_sf"/>
</dbReference>
<feature type="domain" description="Cytochrome c" evidence="6">
    <location>
        <begin position="34"/>
        <end position="113"/>
    </location>
</feature>
<dbReference type="InterPro" id="IPR050597">
    <property type="entry name" value="Cytochrome_c_Oxidase_Subunit"/>
</dbReference>
<proteinExistence type="predicted"/>
<dbReference type="SUPFAM" id="SSF46626">
    <property type="entry name" value="Cytochrome c"/>
    <property type="match status" value="1"/>
</dbReference>
<evidence type="ECO:0000256" key="4">
    <source>
        <dbReference type="PROSITE-ProRule" id="PRU00433"/>
    </source>
</evidence>